<feature type="region of interest" description="Disordered" evidence="7">
    <location>
        <begin position="1024"/>
        <end position="1054"/>
    </location>
</feature>
<organism evidence="9 10">
    <name type="scientific">Tetradesmus obliquus</name>
    <name type="common">Green alga</name>
    <name type="synonym">Acutodesmus obliquus</name>
    <dbReference type="NCBI Taxonomy" id="3088"/>
    <lineage>
        <taxon>Eukaryota</taxon>
        <taxon>Viridiplantae</taxon>
        <taxon>Chlorophyta</taxon>
        <taxon>core chlorophytes</taxon>
        <taxon>Chlorophyceae</taxon>
        <taxon>CS clade</taxon>
        <taxon>Sphaeropleales</taxon>
        <taxon>Scenedesmaceae</taxon>
        <taxon>Tetradesmus</taxon>
    </lineage>
</organism>
<dbReference type="GO" id="GO:0015297">
    <property type="term" value="F:antiporter activity"/>
    <property type="evidence" value="ECO:0007669"/>
    <property type="project" value="InterPro"/>
</dbReference>
<feature type="region of interest" description="Disordered" evidence="7">
    <location>
        <begin position="106"/>
        <end position="185"/>
    </location>
</feature>
<comment type="caution">
    <text evidence="6">Lacks conserved residue(s) required for the propagation of feature annotation.</text>
</comment>
<evidence type="ECO:0000256" key="7">
    <source>
        <dbReference type="SAM" id="MobiDB-lite"/>
    </source>
</evidence>
<proteinExistence type="inferred from homology"/>
<feature type="transmembrane region" description="Helical" evidence="6">
    <location>
        <begin position="445"/>
        <end position="463"/>
    </location>
</feature>
<dbReference type="NCBIfam" id="TIGR00797">
    <property type="entry name" value="matE"/>
    <property type="match status" value="1"/>
</dbReference>
<feature type="transmembrane region" description="Helical" evidence="6">
    <location>
        <begin position="483"/>
        <end position="508"/>
    </location>
</feature>
<evidence type="ECO:0000256" key="3">
    <source>
        <dbReference type="ARBA" id="ARBA00022692"/>
    </source>
</evidence>
<feature type="compositionally biased region" description="Low complexity" evidence="7">
    <location>
        <begin position="43"/>
        <end position="54"/>
    </location>
</feature>
<keyword evidence="3 6" id="KW-0812">Transmembrane</keyword>
<feature type="region of interest" description="Disordered" evidence="7">
    <location>
        <begin position="1"/>
        <end position="88"/>
    </location>
</feature>
<protein>
    <recommendedName>
        <fullName evidence="6">Protein DETOXIFICATION</fullName>
    </recommendedName>
    <alternativeName>
        <fullName evidence="6">Multidrug and toxic compound extrusion protein</fullName>
    </alternativeName>
</protein>
<accession>A0A383WIN5</accession>
<evidence type="ECO:0000256" key="2">
    <source>
        <dbReference type="ARBA" id="ARBA00010199"/>
    </source>
</evidence>
<dbReference type="Proteomes" id="UP000256970">
    <property type="component" value="Unassembled WGS sequence"/>
</dbReference>
<feature type="compositionally biased region" description="Polar residues" evidence="7">
    <location>
        <begin position="79"/>
        <end position="88"/>
    </location>
</feature>
<dbReference type="GO" id="GO:0016020">
    <property type="term" value="C:membrane"/>
    <property type="evidence" value="ECO:0007669"/>
    <property type="project" value="UniProtKB-SubCell"/>
</dbReference>
<feature type="transmembrane region" description="Helical" evidence="6">
    <location>
        <begin position="555"/>
        <end position="577"/>
    </location>
</feature>
<evidence type="ECO:0000256" key="6">
    <source>
        <dbReference type="RuleBase" id="RU004914"/>
    </source>
</evidence>
<dbReference type="GO" id="GO:0042910">
    <property type="term" value="F:xenobiotic transmembrane transporter activity"/>
    <property type="evidence" value="ECO:0007669"/>
    <property type="project" value="InterPro"/>
</dbReference>
<dbReference type="InterPro" id="IPR002528">
    <property type="entry name" value="MATE_fam"/>
</dbReference>
<sequence length="1054" mass="108960">MPTDGQRRQRAIGWHHQQPVHTLTPRLLPEDDPTTNSSSYILQQQWQHWQQQQQGSALPDLKHSQGSGGPQNPPGASATSPHDSAVSQQQPLLPYAAEGIANEAADQAPAAAAASRGGGDSRLQRSSSSSSSSSGSQHCQAISRASATDQQQQQQQQDQVQIHVRSDEDGQSSSSQPPPPQQQQPAWREVIGFALPMLATLAADPVASLVDTAFVGHLGAAQLAGVGMAINIFSSITRLFNAPLLAVTTSAVAAASAEGEREDKQQQHQASAAAAAAAAAAGESEAADDEASNAAAAAAEEEEAAGAAAGLKQPLLQGSSSSSSSREKGSSKHVRLSAAVSAAIILALSFSLVEVVLLAGNCNSLVQLWGAKPGSGMFTPTRQFLLLRGLAAPVTVLLLVMQGVFRGLQDAKTPFYATLACNALNIALEPPFIFKPLNLGVRGSALATTLAQIVPLAALLLVLQRRYHLSFRGLDLHQLGAMFAPTGFLLLRTISISAVFAAATSLVARAGPLAAAAHQVAFQIWMATSLLADSLAVACQTILARSTAAGELKYARKVVATAITLALSLGLLLSLVLGGTMQFLPSLFTQDASVRQLAQQLMPIVAATQPLNALAFVSDGVLYGAGGFKYASGVMLLCAAPSLGLMFAGQLYAIKPKPQQAGQNLLSGLGRAAVRAAEPWQQQQLLMPADPSSSNMTAAGYLRSFVVLSQQSQLGYSPVSQPMWLTSSSSSSSSMASPFLQSAALPAAAAAAGSSSSSSMLPLALQETAQMPAAVYWVWAGMIMLMFMRAATILLPLACRCYPFTVLFTDLKQRHLQQQQQQQQQQDDTGSPRQHSVLSLRSWSSILAPQRMWTWLGRGSFLAGAAAVAGTGAAAAAAAAAAAGPAAAAESDSAANRAWIQKQDSKKGGLAEPLLLQTDAAADAEIGVGGAAAELGFSRPGKTLGRGSGFEPRYKKLSAAVADEEDLLAAKHASTAGGIPAGVTVCCKAANQQQQQQLLGDSDEAEDEFLVVLCGEDSTLSIVSAGGGSGSSSSSSSSSSPTGKSEILSGDCDE</sequence>
<evidence type="ECO:0000256" key="1">
    <source>
        <dbReference type="ARBA" id="ARBA00004141"/>
    </source>
</evidence>
<evidence type="ECO:0000313" key="8">
    <source>
        <dbReference type="EMBL" id="SZX69743.1"/>
    </source>
</evidence>
<feature type="compositionally biased region" description="Polar residues" evidence="7">
    <location>
        <begin position="137"/>
        <end position="148"/>
    </location>
</feature>
<evidence type="ECO:0000313" key="10">
    <source>
        <dbReference type="Proteomes" id="UP000256970"/>
    </source>
</evidence>
<comment type="subcellular location">
    <subcellularLocation>
        <location evidence="1">Membrane</location>
        <topology evidence="1">Multi-pass membrane protein</topology>
    </subcellularLocation>
</comment>
<evidence type="ECO:0000256" key="5">
    <source>
        <dbReference type="ARBA" id="ARBA00023136"/>
    </source>
</evidence>
<feature type="transmembrane region" description="Helical" evidence="6">
    <location>
        <begin position="630"/>
        <end position="654"/>
    </location>
</feature>
<name>A0A383WIN5_TETOB</name>
<reference evidence="9 10" key="1">
    <citation type="submission" date="2016-10" db="EMBL/GenBank/DDBJ databases">
        <authorList>
            <person name="Cai Z."/>
        </authorList>
    </citation>
    <scope>NUCLEOTIDE SEQUENCE [LARGE SCALE GENOMIC DNA]</scope>
</reference>
<keyword evidence="10" id="KW-1185">Reference proteome</keyword>
<keyword evidence="4 6" id="KW-1133">Transmembrane helix</keyword>
<comment type="similarity">
    <text evidence="2 6">Belongs to the multi antimicrobial extrusion (MATE) (TC 2.A.66.1) family.</text>
</comment>
<feature type="compositionally biased region" description="Low complexity" evidence="7">
    <location>
        <begin position="124"/>
        <end position="136"/>
    </location>
</feature>
<dbReference type="EMBL" id="FNXT01001273">
    <property type="protein sequence ID" value="SZX77082.1"/>
    <property type="molecule type" value="Genomic_DNA"/>
</dbReference>
<feature type="transmembrane region" description="Helical" evidence="6">
    <location>
        <begin position="520"/>
        <end position="543"/>
    </location>
</feature>
<dbReference type="PANTHER" id="PTHR42893">
    <property type="entry name" value="PROTEIN DETOXIFICATION 44, CHLOROPLASTIC-RELATED"/>
    <property type="match status" value="1"/>
</dbReference>
<feature type="transmembrane region" description="Helical" evidence="6">
    <location>
        <begin position="385"/>
        <end position="408"/>
    </location>
</feature>
<evidence type="ECO:0000256" key="4">
    <source>
        <dbReference type="ARBA" id="ARBA00022989"/>
    </source>
</evidence>
<dbReference type="PANTHER" id="PTHR42893:SF46">
    <property type="entry name" value="PROTEIN DETOXIFICATION 44, CHLOROPLASTIC"/>
    <property type="match status" value="1"/>
</dbReference>
<dbReference type="InterPro" id="IPR044644">
    <property type="entry name" value="DinF-like"/>
</dbReference>
<dbReference type="AlphaFoldDB" id="A0A383WIN5"/>
<gene>
    <name evidence="8" type="ORF">BQ4739_LOCUS10024</name>
    <name evidence="9" type="ORF">BQ4739_LOCUS17432</name>
</gene>
<feature type="compositionally biased region" description="Low complexity" evidence="7">
    <location>
        <begin position="149"/>
        <end position="161"/>
    </location>
</feature>
<feature type="compositionally biased region" description="Low complexity" evidence="7">
    <location>
        <begin position="1031"/>
        <end position="1040"/>
    </location>
</feature>
<evidence type="ECO:0000313" key="9">
    <source>
        <dbReference type="EMBL" id="SZX77082.1"/>
    </source>
</evidence>
<dbReference type="EMBL" id="FNXT01000951">
    <property type="protein sequence ID" value="SZX69743.1"/>
    <property type="molecule type" value="Genomic_DNA"/>
</dbReference>
<dbReference type="Pfam" id="PF01554">
    <property type="entry name" value="MatE"/>
    <property type="match status" value="2"/>
</dbReference>
<keyword evidence="5 6" id="KW-0472">Membrane</keyword>
<feature type="compositionally biased region" description="Low complexity" evidence="7">
    <location>
        <begin position="106"/>
        <end position="115"/>
    </location>
</feature>
<feature type="transmembrane region" description="Helical" evidence="6">
    <location>
        <begin position="774"/>
        <end position="798"/>
    </location>
</feature>
<feature type="transmembrane region" description="Helical" evidence="6">
    <location>
        <begin position="336"/>
        <end position="359"/>
    </location>
</feature>
<dbReference type="STRING" id="3088.A0A383WIN5"/>